<dbReference type="PANTHER" id="PTHR15272">
    <property type="entry name" value="CHROMATIN ASSEMBLY FACTOR 1 SUBUNIT A CAF-1 SUBUNIT A"/>
    <property type="match status" value="1"/>
</dbReference>
<evidence type="ECO:0000256" key="1">
    <source>
        <dbReference type="ARBA" id="ARBA00004123"/>
    </source>
</evidence>
<name>A0AAV5M824_9ROSI</name>
<dbReference type="InterPro" id="IPR048800">
    <property type="entry name" value="Cac1-like_C"/>
</dbReference>
<evidence type="ECO:0000256" key="3">
    <source>
        <dbReference type="ARBA" id="ARBA00023204"/>
    </source>
</evidence>
<evidence type="ECO:0000256" key="5">
    <source>
        <dbReference type="SAM" id="MobiDB-lite"/>
    </source>
</evidence>
<dbReference type="GO" id="GO:0006281">
    <property type="term" value="P:DNA repair"/>
    <property type="evidence" value="ECO:0007669"/>
    <property type="project" value="UniProtKB-KW"/>
</dbReference>
<dbReference type="EMBL" id="BPVZ01000196">
    <property type="protein sequence ID" value="GKV45587.1"/>
    <property type="molecule type" value="Genomic_DNA"/>
</dbReference>
<accession>A0AAV5M824</accession>
<keyword evidence="3" id="KW-0234">DNA repair</keyword>
<proteinExistence type="predicted"/>
<organism evidence="8 9">
    <name type="scientific">Rubroshorea leprosula</name>
    <dbReference type="NCBI Taxonomy" id="152421"/>
    <lineage>
        <taxon>Eukaryota</taxon>
        <taxon>Viridiplantae</taxon>
        <taxon>Streptophyta</taxon>
        <taxon>Embryophyta</taxon>
        <taxon>Tracheophyta</taxon>
        <taxon>Spermatophyta</taxon>
        <taxon>Magnoliopsida</taxon>
        <taxon>eudicotyledons</taxon>
        <taxon>Gunneridae</taxon>
        <taxon>Pentapetalae</taxon>
        <taxon>rosids</taxon>
        <taxon>malvids</taxon>
        <taxon>Malvales</taxon>
        <taxon>Dipterocarpaceae</taxon>
        <taxon>Rubroshorea</taxon>
    </lineage>
</organism>
<sequence length="831" mass="94184">MADGLVVVDLDDCRKDPKVQIQDQSRKTQKRKRSSWILEGLSSEPKESMVNGLQHEIEGLLAYYKEIMDQKVGFGLGSDLGSVDSGSVNAMVAVLMEESELPLSRLVEEIHGRVKEKMGNLTLPTVKSAVLYVGQRMMYGVPNDDADVLEDVTPSCLWCWEIRDAKFVPKSVRGALKIRSTCRKKINERITAVTEMITALKRSENDQTYKDDLIKAAEKLSKVSNEANIRLLVHNMLQKSGTEKADKEAKKEEKLLVKQLEKNKRKAEKEKKKRDQELQKEKLQSEKKQKRLQEAAEKDEKHREKEEAEMRKQRGKQQEEAEREQRRREKEEAQVKKQLDIKRQASVMERFLKRNKTSPSPTDNSPSKPVISNPSSQKSEQMPEAVTLSMDSVLLSHGQVNIDDLRRLQLSSWRCMGHSLHLYGKQCWGMRKKPRTELFKELKLTTNKEHYSGHDSSIEKMVGGWGSCLADANNSAPDVRKCSGRKQLLQFNENHRPAFYGIWTKRSKIVGPRHPWRKDPELDYDVDSDEEWEEEEQGESLSDCDKDDEEESLDGCLKADDDESEDGFFVPDGYLSENEGVQVDRMEADVAPGTTHLNNYKEDVQSEDFCALLRQQKYLNNLTEHALRKNQPLIILNLMHEKASLLMAEDISGVPKLEKTCLQALSIREFPGCSPVGISVDNLQEEDQEASLSSGKDSTRPFSTTAKFPDSDLLIIVSTIQSCSQSIVKLVDCLQQKFPAISKTHLKNKVREVSDLVDNHWQVKKEILVKLGMSVSPEKAGTRTKSIATFFSKRCLPPAEKDISSIGTSTPPALKPGSATDELHSDTFSHT</sequence>
<dbReference type="GO" id="GO:0033186">
    <property type="term" value="C:CAF-1 complex"/>
    <property type="evidence" value="ECO:0007669"/>
    <property type="project" value="TreeGrafter"/>
</dbReference>
<dbReference type="Proteomes" id="UP001054252">
    <property type="component" value="Unassembled WGS sequence"/>
</dbReference>
<evidence type="ECO:0000259" key="7">
    <source>
        <dbReference type="Pfam" id="PF21796"/>
    </source>
</evidence>
<evidence type="ECO:0000313" key="8">
    <source>
        <dbReference type="EMBL" id="GKV45587.1"/>
    </source>
</evidence>
<evidence type="ECO:0000259" key="6">
    <source>
        <dbReference type="Pfam" id="PF12253"/>
    </source>
</evidence>
<evidence type="ECO:0000313" key="9">
    <source>
        <dbReference type="Proteomes" id="UP001054252"/>
    </source>
</evidence>
<feature type="compositionally biased region" description="Acidic residues" evidence="5">
    <location>
        <begin position="522"/>
        <end position="538"/>
    </location>
</feature>
<dbReference type="InterPro" id="IPR022043">
    <property type="entry name" value="CAF1A_DD"/>
</dbReference>
<protein>
    <recommendedName>
        <fullName evidence="10">Chromatin assembly factor 1 subunit FAS1</fullName>
    </recommendedName>
</protein>
<evidence type="ECO:0000256" key="4">
    <source>
        <dbReference type="ARBA" id="ARBA00023242"/>
    </source>
</evidence>
<dbReference type="Pfam" id="PF21796">
    <property type="entry name" value="Cac1_C"/>
    <property type="match status" value="1"/>
</dbReference>
<feature type="domain" description="Chromatin assembly factor 1 subunit A dimerization" evidence="6">
    <location>
        <begin position="487"/>
        <end position="552"/>
    </location>
</feature>
<feature type="region of interest" description="Disordered" evidence="5">
    <location>
        <begin position="514"/>
        <end position="571"/>
    </location>
</feature>
<dbReference type="AlphaFoldDB" id="A0AAV5M824"/>
<keyword evidence="4" id="KW-0539">Nucleus</keyword>
<dbReference type="GO" id="GO:0006334">
    <property type="term" value="P:nucleosome assembly"/>
    <property type="evidence" value="ECO:0007669"/>
    <property type="project" value="TreeGrafter"/>
</dbReference>
<feature type="region of interest" description="Disordered" evidence="5">
    <location>
        <begin position="802"/>
        <end position="831"/>
    </location>
</feature>
<comment type="caution">
    <text evidence="8">The sequence shown here is derived from an EMBL/GenBank/DDBJ whole genome shotgun (WGS) entry which is preliminary data.</text>
</comment>
<comment type="subcellular location">
    <subcellularLocation>
        <location evidence="1">Nucleus</location>
    </subcellularLocation>
</comment>
<dbReference type="Pfam" id="PF12253">
    <property type="entry name" value="CAF1A_dimeriz"/>
    <property type="match status" value="1"/>
</dbReference>
<keyword evidence="2" id="KW-0227">DNA damage</keyword>
<dbReference type="PANTHER" id="PTHR15272:SF0">
    <property type="entry name" value="CHROMATIN ASSEMBLY FACTOR 1 SUBUNIT A"/>
    <property type="match status" value="1"/>
</dbReference>
<feature type="region of interest" description="Disordered" evidence="5">
    <location>
        <begin position="262"/>
        <end position="384"/>
    </location>
</feature>
<feature type="domain" description="Chromatin assembly factor 1 subunit Cac1-like C-terminal" evidence="7">
    <location>
        <begin position="715"/>
        <end position="763"/>
    </location>
</feature>
<evidence type="ECO:0000256" key="2">
    <source>
        <dbReference type="ARBA" id="ARBA00022763"/>
    </source>
</evidence>
<feature type="compositionally biased region" description="Basic and acidic residues" evidence="5">
    <location>
        <begin position="821"/>
        <end position="831"/>
    </location>
</feature>
<keyword evidence="9" id="KW-1185">Reference proteome</keyword>
<feature type="compositionally biased region" description="Basic and acidic residues" evidence="5">
    <location>
        <begin position="262"/>
        <end position="343"/>
    </location>
</feature>
<reference evidence="8 9" key="1">
    <citation type="journal article" date="2021" name="Commun. Biol.">
        <title>The genome of Shorea leprosula (Dipterocarpaceae) highlights the ecological relevance of drought in aseasonal tropical rainforests.</title>
        <authorList>
            <person name="Ng K.K.S."/>
            <person name="Kobayashi M.J."/>
            <person name="Fawcett J.A."/>
            <person name="Hatakeyama M."/>
            <person name="Paape T."/>
            <person name="Ng C.H."/>
            <person name="Ang C.C."/>
            <person name="Tnah L.H."/>
            <person name="Lee C.T."/>
            <person name="Nishiyama T."/>
            <person name="Sese J."/>
            <person name="O'Brien M.J."/>
            <person name="Copetti D."/>
            <person name="Mohd Noor M.I."/>
            <person name="Ong R.C."/>
            <person name="Putra M."/>
            <person name="Sireger I.Z."/>
            <person name="Indrioko S."/>
            <person name="Kosugi Y."/>
            <person name="Izuno A."/>
            <person name="Isagi Y."/>
            <person name="Lee S.L."/>
            <person name="Shimizu K.K."/>
        </authorList>
    </citation>
    <scope>NUCLEOTIDE SEQUENCE [LARGE SCALE GENOMIC DNA]</scope>
    <source>
        <strain evidence="8">214</strain>
    </source>
</reference>
<dbReference type="GO" id="GO:0005634">
    <property type="term" value="C:nucleus"/>
    <property type="evidence" value="ECO:0007669"/>
    <property type="project" value="UniProtKB-SubCell"/>
</dbReference>
<gene>
    <name evidence="8" type="ORF">SLEP1_g52653</name>
</gene>
<evidence type="ECO:0008006" key="10">
    <source>
        <dbReference type="Google" id="ProtNLM"/>
    </source>
</evidence>
<feature type="compositionally biased region" description="Polar residues" evidence="5">
    <location>
        <begin position="357"/>
        <end position="380"/>
    </location>
</feature>